<protein>
    <submittedName>
        <fullName evidence="1">Uncharacterized protein</fullName>
    </submittedName>
</protein>
<dbReference type="AlphaFoldDB" id="A0A1E3U6D1"/>
<gene>
    <name evidence="1" type="ORF">BEI59_34485</name>
</gene>
<reference evidence="1 2" key="1">
    <citation type="submission" date="2016-08" db="EMBL/GenBank/DDBJ databases">
        <authorList>
            <person name="Seilhamer J.J."/>
        </authorList>
    </citation>
    <scope>NUCLEOTIDE SEQUENCE [LARGE SCALE GENOMIC DNA]</scope>
    <source>
        <strain evidence="1 2">NML150140-1</strain>
    </source>
</reference>
<dbReference type="RefSeq" id="WP_069432484.1">
    <property type="nucleotide sequence ID" value="NZ_MEHA01000047.1"/>
</dbReference>
<proteinExistence type="predicted"/>
<organism evidence="1 2">
    <name type="scientific">Eisenbergiella tayi</name>
    <dbReference type="NCBI Taxonomy" id="1432052"/>
    <lineage>
        <taxon>Bacteria</taxon>
        <taxon>Bacillati</taxon>
        <taxon>Bacillota</taxon>
        <taxon>Clostridia</taxon>
        <taxon>Lachnospirales</taxon>
        <taxon>Lachnospiraceae</taxon>
        <taxon>Eisenbergiella</taxon>
    </lineage>
</organism>
<sequence>MEEIIHVSSESNQTSSLTDYTESVVKCLDSVPEVAKPLIGSAGRLFNRIEKTLYSAPAFVSAVKAAIPEEAYQVILTDEQKTKIASGALKLMTKKDGSLMANLINPETKKIVSTVSLGKVKLSPELSQAMTNYATQMQMAQIAEQIQFVQVAVEEVRQGQEYDRLATAYSCQQKLIQAAAIQNPRLKEMALMQLVSDAENSRNLLMQSQSANAAFIKNQPESTWGKILSGATPEKINARMNELRESLCAVNMVSLAEAIAYQEMGETEAAKVSLEYYAKFIQRTYLETKGFVERLDMIDPSPENYWTQKLPEIENRILALPSDNPALRLEEQKDEPETL</sequence>
<dbReference type="EMBL" id="MEHA01000047">
    <property type="protein sequence ID" value="ODR37974.1"/>
    <property type="molecule type" value="Genomic_DNA"/>
</dbReference>
<dbReference type="Proteomes" id="UP000094271">
    <property type="component" value="Unassembled WGS sequence"/>
</dbReference>
<evidence type="ECO:0000313" key="2">
    <source>
        <dbReference type="Proteomes" id="UP000094271"/>
    </source>
</evidence>
<accession>A0A1E3U6D1</accession>
<evidence type="ECO:0000313" key="1">
    <source>
        <dbReference type="EMBL" id="ODR37974.1"/>
    </source>
</evidence>
<name>A0A1E3U6D1_9FIRM</name>
<comment type="caution">
    <text evidence="1">The sequence shown here is derived from an EMBL/GenBank/DDBJ whole genome shotgun (WGS) entry which is preliminary data.</text>
</comment>
<dbReference type="OrthoDB" id="2215712at2"/>